<evidence type="ECO:0000259" key="3">
    <source>
        <dbReference type="Pfam" id="PF13406"/>
    </source>
</evidence>
<evidence type="ECO:0000313" key="4">
    <source>
        <dbReference type="EMBL" id="RJT16347.1"/>
    </source>
</evidence>
<dbReference type="Gene3D" id="1.10.530.10">
    <property type="match status" value="1"/>
</dbReference>
<dbReference type="PROSITE" id="PS51257">
    <property type="entry name" value="PROKAR_LIPOPROTEIN"/>
    <property type="match status" value="1"/>
</dbReference>
<reference evidence="4 5" key="1">
    <citation type="submission" date="2018-09" db="EMBL/GenBank/DDBJ databases">
        <authorList>
            <person name="Le Fleche-Mateos A."/>
        </authorList>
    </citation>
    <scope>NUCLEOTIDE SEQUENCE [LARGE SCALE GENOMIC DNA]</scope>
    <source>
        <strain evidence="4 5">DSM 30078</strain>
    </source>
</reference>
<proteinExistence type="predicted"/>
<feature type="region of interest" description="Disordered" evidence="1">
    <location>
        <begin position="24"/>
        <end position="54"/>
    </location>
</feature>
<dbReference type="Pfam" id="PF13406">
    <property type="entry name" value="SLT_2"/>
    <property type="match status" value="1"/>
</dbReference>
<feature type="domain" description="Transglycosylase SLT" evidence="3">
    <location>
        <begin position="62"/>
        <end position="355"/>
    </location>
</feature>
<dbReference type="EMBL" id="RAHG01000001">
    <property type="protein sequence ID" value="RJT16347.1"/>
    <property type="molecule type" value="Genomic_DNA"/>
</dbReference>
<feature type="compositionally biased region" description="Pro residues" evidence="1">
    <location>
        <begin position="375"/>
        <end position="395"/>
    </location>
</feature>
<dbReference type="PANTHER" id="PTHR30163:SF8">
    <property type="entry name" value="LYTIC MUREIN TRANSGLYCOSYLASE"/>
    <property type="match status" value="1"/>
</dbReference>
<feature type="region of interest" description="Disordered" evidence="1">
    <location>
        <begin position="368"/>
        <end position="395"/>
    </location>
</feature>
<feature type="signal peptide" evidence="2">
    <location>
        <begin position="1"/>
        <end position="19"/>
    </location>
</feature>
<name>A0ABX9P8F6_9GAMM</name>
<feature type="compositionally biased region" description="Low complexity" evidence="1">
    <location>
        <begin position="32"/>
        <end position="48"/>
    </location>
</feature>
<keyword evidence="2" id="KW-0732">Signal</keyword>
<accession>A0ABX9P8F6</accession>
<dbReference type="CDD" id="cd13399">
    <property type="entry name" value="Slt35-like"/>
    <property type="match status" value="1"/>
</dbReference>
<dbReference type="InterPro" id="IPR011970">
    <property type="entry name" value="MltB_2"/>
</dbReference>
<gene>
    <name evidence="4" type="ORF">D5396_04380</name>
</gene>
<organism evidence="4 5">
    <name type="scientific">Rahnella inusitata</name>
    <dbReference type="NCBI Taxonomy" id="58169"/>
    <lineage>
        <taxon>Bacteria</taxon>
        <taxon>Pseudomonadati</taxon>
        <taxon>Pseudomonadota</taxon>
        <taxon>Gammaproteobacteria</taxon>
        <taxon>Enterobacterales</taxon>
        <taxon>Yersiniaceae</taxon>
        <taxon>Rahnella</taxon>
    </lineage>
</organism>
<dbReference type="PANTHER" id="PTHR30163">
    <property type="entry name" value="MEMBRANE-BOUND LYTIC MUREIN TRANSGLYCOSYLASE B"/>
    <property type="match status" value="1"/>
</dbReference>
<protein>
    <submittedName>
        <fullName evidence="4">Lytic murein transglycosylase</fullName>
    </submittedName>
</protein>
<comment type="caution">
    <text evidence="4">The sequence shown here is derived from an EMBL/GenBank/DDBJ whole genome shotgun (WGS) entry which is preliminary data.</text>
</comment>
<evidence type="ECO:0000313" key="5">
    <source>
        <dbReference type="Proteomes" id="UP000284119"/>
    </source>
</evidence>
<dbReference type="InterPro" id="IPR043426">
    <property type="entry name" value="MltB-like"/>
</dbReference>
<dbReference type="InterPro" id="IPR023346">
    <property type="entry name" value="Lysozyme-like_dom_sf"/>
</dbReference>
<sequence length="395" mass="42417">MKLSALAVLTPLIILSGCAAQKATSGQPATPPAAAAQAPATAPTAAPAKTSLAEQGRDPAEFPAYVEQLKAQARAQGISQQTIDSTFANIHFVDRVISSDRNQLEKKITLDDYLTRVLPEWKIKAGQEQYRNNLPALQKASDRYGVQPQYIVALWGMESSFGKIQGKEDVFSALATLAFEGRREAFFTKEFMSALKIVDSGHASSDMMKGSWAGAMGQSQFMPSSYLNYGADGNGDGKIDIWKNTDDVFASTANYLSKEGWKGNQGWGQEVKLPANFDAAQAGLKNNQMHPASYWQQQGVTQADGSPLASTATRAWIITPDDVQGRAFLVYDNFRTIMHWNRSTYFALSIGMMADGIMAAQGQAPAMSGELTPAAPAPATPSAPLAPAPHNPFSG</sequence>
<evidence type="ECO:0000256" key="2">
    <source>
        <dbReference type="SAM" id="SignalP"/>
    </source>
</evidence>
<dbReference type="NCBIfam" id="TIGR02283">
    <property type="entry name" value="MltB_2"/>
    <property type="match status" value="1"/>
</dbReference>
<dbReference type="Gene3D" id="1.10.8.350">
    <property type="entry name" value="Bacterial muramidase"/>
    <property type="match status" value="1"/>
</dbReference>
<dbReference type="SUPFAM" id="SSF53955">
    <property type="entry name" value="Lysozyme-like"/>
    <property type="match status" value="1"/>
</dbReference>
<dbReference type="Proteomes" id="UP000284119">
    <property type="component" value="Unassembled WGS sequence"/>
</dbReference>
<feature type="chain" id="PRO_5045227097" evidence="2">
    <location>
        <begin position="20"/>
        <end position="395"/>
    </location>
</feature>
<dbReference type="RefSeq" id="WP_112168959.1">
    <property type="nucleotide sequence ID" value="NZ_CBCPIW010000008.1"/>
</dbReference>
<evidence type="ECO:0000256" key="1">
    <source>
        <dbReference type="SAM" id="MobiDB-lite"/>
    </source>
</evidence>
<keyword evidence="5" id="KW-1185">Reference proteome</keyword>
<dbReference type="InterPro" id="IPR031304">
    <property type="entry name" value="SLT_2"/>
</dbReference>
<dbReference type="GeneID" id="88080675"/>